<dbReference type="VEuPathDB" id="TrichDB:TRFO_32353"/>
<dbReference type="PROSITE" id="PS50235">
    <property type="entry name" value="USP_3"/>
    <property type="match status" value="1"/>
</dbReference>
<dbReference type="InterPro" id="IPR028889">
    <property type="entry name" value="USP"/>
</dbReference>
<accession>A0A1J4JR41</accession>
<dbReference type="SUPFAM" id="SSF54001">
    <property type="entry name" value="Cysteine proteinases"/>
    <property type="match status" value="1"/>
</dbReference>
<dbReference type="EMBL" id="MLAK01000935">
    <property type="protein sequence ID" value="OHT00880.1"/>
    <property type="molecule type" value="Genomic_DNA"/>
</dbReference>
<dbReference type="GeneID" id="94843152"/>
<evidence type="ECO:0000259" key="1">
    <source>
        <dbReference type="PROSITE" id="PS50235"/>
    </source>
</evidence>
<dbReference type="InterPro" id="IPR050164">
    <property type="entry name" value="Peptidase_C19"/>
</dbReference>
<gene>
    <name evidence="2" type="ORF">TRFO_32353</name>
</gene>
<reference evidence="2" key="1">
    <citation type="submission" date="2016-10" db="EMBL/GenBank/DDBJ databases">
        <authorList>
            <person name="Benchimol M."/>
            <person name="Almeida L.G."/>
            <person name="Vasconcelos A.T."/>
            <person name="Perreira-Neves A."/>
            <person name="Rosa I.A."/>
            <person name="Tasca T."/>
            <person name="Bogo M.R."/>
            <person name="de Souza W."/>
        </authorList>
    </citation>
    <scope>NUCLEOTIDE SEQUENCE [LARGE SCALE GENOMIC DNA]</scope>
    <source>
        <strain evidence="2">K</strain>
    </source>
</reference>
<feature type="domain" description="USP" evidence="1">
    <location>
        <begin position="10"/>
        <end position="293"/>
    </location>
</feature>
<dbReference type="Pfam" id="PF00443">
    <property type="entry name" value="UCH"/>
    <property type="match status" value="1"/>
</dbReference>
<dbReference type="InterPro" id="IPR001394">
    <property type="entry name" value="Peptidase_C19_UCH"/>
</dbReference>
<dbReference type="Proteomes" id="UP000179807">
    <property type="component" value="Unassembled WGS sequence"/>
</dbReference>
<proteinExistence type="predicted"/>
<dbReference type="GO" id="GO:0005634">
    <property type="term" value="C:nucleus"/>
    <property type="evidence" value="ECO:0007669"/>
    <property type="project" value="TreeGrafter"/>
</dbReference>
<evidence type="ECO:0000313" key="2">
    <source>
        <dbReference type="EMBL" id="OHT00880.1"/>
    </source>
</evidence>
<dbReference type="AlphaFoldDB" id="A0A1J4JR41"/>
<dbReference type="InterPro" id="IPR038765">
    <property type="entry name" value="Papain-like_cys_pep_sf"/>
</dbReference>
<keyword evidence="3" id="KW-1185">Reference proteome</keyword>
<dbReference type="PANTHER" id="PTHR24006">
    <property type="entry name" value="UBIQUITIN CARBOXYL-TERMINAL HYDROLASE"/>
    <property type="match status" value="1"/>
</dbReference>
<comment type="caution">
    <text evidence="2">The sequence shown here is derived from an EMBL/GenBank/DDBJ whole genome shotgun (WGS) entry which is preliminary data.</text>
</comment>
<name>A0A1J4JR41_9EUKA</name>
<dbReference type="GO" id="GO:0004843">
    <property type="term" value="F:cysteine-type deubiquitinase activity"/>
    <property type="evidence" value="ECO:0007669"/>
    <property type="project" value="InterPro"/>
</dbReference>
<sequence>MIDDIEPEPIGIPNRIGNTCWFQSATQCIFRNPEFRRKINKFDPANLQIKNDQSTLECLKILHRHFNTLANSKDGLDVDNSQLVTTLKADNHHLVTAQTSSGKDSYNALIAYHELFATLLGDSRFGFHSYNSPFGSIQTMKLSQPTPKSPPEIIHIIFCILEEPGDIRQSFLKQIDQLFFLPEVLVLRQDRSCKERTNPDPILSLPEPFDFIAAGKVLEKCKTETKYELYGMVCYQGQNADHAIAEVKLVGKNAWYEFNDQKVERKGDDSILKDGQTLTPNFNWPALLFYRKLK</sequence>
<protein>
    <recommendedName>
        <fullName evidence="1">USP domain-containing protein</fullName>
    </recommendedName>
</protein>
<dbReference type="RefSeq" id="XP_068354016.1">
    <property type="nucleotide sequence ID" value="XM_068508448.1"/>
</dbReference>
<evidence type="ECO:0000313" key="3">
    <source>
        <dbReference type="Proteomes" id="UP000179807"/>
    </source>
</evidence>
<organism evidence="2 3">
    <name type="scientific">Tritrichomonas foetus</name>
    <dbReference type="NCBI Taxonomy" id="1144522"/>
    <lineage>
        <taxon>Eukaryota</taxon>
        <taxon>Metamonada</taxon>
        <taxon>Parabasalia</taxon>
        <taxon>Tritrichomonadida</taxon>
        <taxon>Tritrichomonadidae</taxon>
        <taxon>Tritrichomonas</taxon>
    </lineage>
</organism>
<dbReference type="GO" id="GO:0016579">
    <property type="term" value="P:protein deubiquitination"/>
    <property type="evidence" value="ECO:0007669"/>
    <property type="project" value="InterPro"/>
</dbReference>
<dbReference type="GO" id="GO:0005829">
    <property type="term" value="C:cytosol"/>
    <property type="evidence" value="ECO:0007669"/>
    <property type="project" value="TreeGrafter"/>
</dbReference>
<dbReference type="CDD" id="cd02257">
    <property type="entry name" value="Peptidase_C19"/>
    <property type="match status" value="1"/>
</dbReference>
<dbReference type="Gene3D" id="3.90.70.10">
    <property type="entry name" value="Cysteine proteinases"/>
    <property type="match status" value="2"/>
</dbReference>